<evidence type="ECO:0000313" key="2">
    <source>
        <dbReference type="Proteomes" id="UP000594454"/>
    </source>
</evidence>
<reference evidence="1 2" key="1">
    <citation type="submission" date="2020-11" db="EMBL/GenBank/DDBJ databases">
        <authorList>
            <person name="Wallbank WR R."/>
            <person name="Pardo Diaz C."/>
            <person name="Kozak K."/>
            <person name="Martin S."/>
            <person name="Jiggins C."/>
            <person name="Moest M."/>
            <person name="Warren A I."/>
            <person name="Generalovic N T."/>
            <person name="Byers J.R.P. K."/>
            <person name="Montejo-Kovacevich G."/>
            <person name="Yen C E."/>
        </authorList>
    </citation>
    <scope>NUCLEOTIDE SEQUENCE [LARGE SCALE GENOMIC DNA]</scope>
</reference>
<dbReference type="AlphaFoldDB" id="A0A7R8YP82"/>
<proteinExistence type="predicted"/>
<organism evidence="1 2">
    <name type="scientific">Hermetia illucens</name>
    <name type="common">Black soldier fly</name>
    <dbReference type="NCBI Taxonomy" id="343691"/>
    <lineage>
        <taxon>Eukaryota</taxon>
        <taxon>Metazoa</taxon>
        <taxon>Ecdysozoa</taxon>
        <taxon>Arthropoda</taxon>
        <taxon>Hexapoda</taxon>
        <taxon>Insecta</taxon>
        <taxon>Pterygota</taxon>
        <taxon>Neoptera</taxon>
        <taxon>Endopterygota</taxon>
        <taxon>Diptera</taxon>
        <taxon>Brachycera</taxon>
        <taxon>Stratiomyomorpha</taxon>
        <taxon>Stratiomyidae</taxon>
        <taxon>Hermetiinae</taxon>
        <taxon>Hermetia</taxon>
    </lineage>
</organism>
<dbReference type="EMBL" id="LR899009">
    <property type="protein sequence ID" value="CAD7079215.1"/>
    <property type="molecule type" value="Genomic_DNA"/>
</dbReference>
<accession>A0A7R8YP82</accession>
<evidence type="ECO:0000313" key="1">
    <source>
        <dbReference type="EMBL" id="CAD7079215.1"/>
    </source>
</evidence>
<dbReference type="Proteomes" id="UP000594454">
    <property type="component" value="Chromosome 1"/>
</dbReference>
<dbReference type="InParanoid" id="A0A7R8YP82"/>
<name>A0A7R8YP82_HERIL</name>
<gene>
    <name evidence="1" type="ORF">HERILL_LOCUS2443</name>
</gene>
<protein>
    <submittedName>
        <fullName evidence="1">Uncharacterized protein</fullName>
    </submittedName>
</protein>
<sequence length="70" mass="7449">MENGNDSPSSKPSFPTMTTTISNGLLTMRLLPSDDGMNNNGPDDRIQSNKIILAIMKVGVRDACPLVISG</sequence>
<keyword evidence="2" id="KW-1185">Reference proteome</keyword>